<keyword evidence="11 14" id="KW-1133">Transmembrane helix</keyword>
<dbReference type="Pfam" id="PF00672">
    <property type="entry name" value="HAMP"/>
    <property type="match status" value="1"/>
</dbReference>
<evidence type="ECO:0000256" key="1">
    <source>
        <dbReference type="ARBA" id="ARBA00000085"/>
    </source>
</evidence>
<evidence type="ECO:0000313" key="20">
    <source>
        <dbReference type="Proteomes" id="UP000509327"/>
    </source>
</evidence>
<evidence type="ECO:0000313" key="17">
    <source>
        <dbReference type="EMBL" id="PYE44240.1"/>
    </source>
</evidence>
<name>A0A2V4VH43_PAEBA</name>
<dbReference type="InterPro" id="IPR036890">
    <property type="entry name" value="HATPase_C_sf"/>
</dbReference>
<evidence type="ECO:0000259" key="15">
    <source>
        <dbReference type="PROSITE" id="PS50109"/>
    </source>
</evidence>
<evidence type="ECO:0000256" key="2">
    <source>
        <dbReference type="ARBA" id="ARBA00004651"/>
    </source>
</evidence>
<evidence type="ECO:0000256" key="7">
    <source>
        <dbReference type="ARBA" id="ARBA00022692"/>
    </source>
</evidence>
<dbReference type="OrthoDB" id="9786919at2"/>
<keyword evidence="13 14" id="KW-0472">Membrane</keyword>
<keyword evidence="12" id="KW-0902">Two-component regulatory system</keyword>
<proteinExistence type="predicted"/>
<dbReference type="PROSITE" id="PS50885">
    <property type="entry name" value="HAMP"/>
    <property type="match status" value="1"/>
</dbReference>
<evidence type="ECO:0000256" key="8">
    <source>
        <dbReference type="ARBA" id="ARBA00022741"/>
    </source>
</evidence>
<gene>
    <name evidence="17" type="ORF">DFQ00_12517</name>
    <name evidence="18" type="ORF">HUB98_15760</name>
</gene>
<dbReference type="EC" id="2.7.13.3" evidence="3"/>
<dbReference type="Pfam" id="PF02518">
    <property type="entry name" value="HATPase_c"/>
    <property type="match status" value="1"/>
</dbReference>
<dbReference type="Gene3D" id="1.10.287.130">
    <property type="match status" value="1"/>
</dbReference>
<reference evidence="18 20" key="2">
    <citation type="submission" date="2020-06" db="EMBL/GenBank/DDBJ databases">
        <title>Complete genome of Paenibacillus barcinonensis KACC11450.</title>
        <authorList>
            <person name="Kim M."/>
            <person name="Park Y.-J."/>
            <person name="Shin J.-H."/>
        </authorList>
    </citation>
    <scope>NUCLEOTIDE SEQUENCE [LARGE SCALE GENOMIC DNA]</scope>
    <source>
        <strain evidence="18 20">KACC11450</strain>
    </source>
</reference>
<evidence type="ECO:0000259" key="16">
    <source>
        <dbReference type="PROSITE" id="PS50885"/>
    </source>
</evidence>
<dbReference type="FunFam" id="1.10.287.130:FF:000001">
    <property type="entry name" value="Two-component sensor histidine kinase"/>
    <property type="match status" value="1"/>
</dbReference>
<dbReference type="SUPFAM" id="SSF47384">
    <property type="entry name" value="Homodimeric domain of signal transducing histidine kinase"/>
    <property type="match status" value="1"/>
</dbReference>
<feature type="domain" description="Histidine kinase" evidence="15">
    <location>
        <begin position="239"/>
        <end position="454"/>
    </location>
</feature>
<dbReference type="Proteomes" id="UP000247790">
    <property type="component" value="Unassembled WGS sequence"/>
</dbReference>
<evidence type="ECO:0000256" key="10">
    <source>
        <dbReference type="ARBA" id="ARBA00022840"/>
    </source>
</evidence>
<protein>
    <recommendedName>
        <fullName evidence="3">histidine kinase</fullName>
        <ecNumber evidence="3">2.7.13.3</ecNumber>
    </recommendedName>
</protein>
<evidence type="ECO:0000256" key="12">
    <source>
        <dbReference type="ARBA" id="ARBA00023012"/>
    </source>
</evidence>
<evidence type="ECO:0000256" key="3">
    <source>
        <dbReference type="ARBA" id="ARBA00012438"/>
    </source>
</evidence>
<dbReference type="Proteomes" id="UP000509327">
    <property type="component" value="Chromosome"/>
</dbReference>
<evidence type="ECO:0000256" key="11">
    <source>
        <dbReference type="ARBA" id="ARBA00022989"/>
    </source>
</evidence>
<dbReference type="Pfam" id="PF00512">
    <property type="entry name" value="HisKA"/>
    <property type="match status" value="1"/>
</dbReference>
<sequence>MSLRSKIYGYSSVLFAALLIAVNLSVYLVFERISINNEIRRVEAEADSIVTGVRQSADSIPPDDLLRAYAPVNGMLRIVHEDGSSSPVTTTGTSEPLSKLPYHYENKTKSEYIQVDRVGYVRVSMPLIWPDGDVVNLQVTQSVAETEGGLATLRTVLVIVTIVALIPAVVSSRILANRMARPIHQMTRTMGDIQASGQFKRLPLEQKSKDELHTMGQQFNRMIELLESNFERQERFVSDASHELKTPLTIIESYASLLKRRGKERPEVFDEAVDAILSESVRMREMTEQLLLLAKQPEQWSVQLEPVDIAELAAASTRAFREAYHREVRCYSDTSGSIWAISDESKLKQMMFILLDNARKYSEDAIEVRLETRGESCRIRIVDKGIGIREEELAKVFDRFYQVDVSRTRSRGASGSGLGLSLAKELAGAVGAQIELTSTEGVGTEACIILPRSVSNSPDRPLS</sequence>
<evidence type="ECO:0000256" key="9">
    <source>
        <dbReference type="ARBA" id="ARBA00022777"/>
    </source>
</evidence>
<evidence type="ECO:0000256" key="5">
    <source>
        <dbReference type="ARBA" id="ARBA00022553"/>
    </source>
</evidence>
<evidence type="ECO:0000313" key="18">
    <source>
        <dbReference type="EMBL" id="QKS57616.1"/>
    </source>
</evidence>
<dbReference type="SMART" id="SM00388">
    <property type="entry name" value="HisKA"/>
    <property type="match status" value="1"/>
</dbReference>
<dbReference type="AlphaFoldDB" id="A0A2V4VH43"/>
<evidence type="ECO:0000313" key="19">
    <source>
        <dbReference type="Proteomes" id="UP000247790"/>
    </source>
</evidence>
<dbReference type="InterPro" id="IPR003594">
    <property type="entry name" value="HATPase_dom"/>
</dbReference>
<comment type="catalytic activity">
    <reaction evidence="1">
        <text>ATP + protein L-histidine = ADP + protein N-phospho-L-histidine.</text>
        <dbReference type="EC" id="2.7.13.3"/>
    </reaction>
</comment>
<dbReference type="EMBL" id="CP054614">
    <property type="protein sequence ID" value="QKS57616.1"/>
    <property type="molecule type" value="Genomic_DNA"/>
</dbReference>
<dbReference type="CDD" id="cd00082">
    <property type="entry name" value="HisKA"/>
    <property type="match status" value="1"/>
</dbReference>
<evidence type="ECO:0000256" key="4">
    <source>
        <dbReference type="ARBA" id="ARBA00022475"/>
    </source>
</evidence>
<keyword evidence="4" id="KW-1003">Cell membrane</keyword>
<keyword evidence="6" id="KW-0808">Transferase</keyword>
<dbReference type="GO" id="GO:0005886">
    <property type="term" value="C:plasma membrane"/>
    <property type="evidence" value="ECO:0007669"/>
    <property type="project" value="UniProtKB-SubCell"/>
</dbReference>
<feature type="transmembrane region" description="Helical" evidence="14">
    <location>
        <begin position="7"/>
        <end position="30"/>
    </location>
</feature>
<dbReference type="InterPro" id="IPR003660">
    <property type="entry name" value="HAMP_dom"/>
</dbReference>
<reference evidence="17 19" key="1">
    <citation type="submission" date="2018-06" db="EMBL/GenBank/DDBJ databases">
        <title>Genomic Encyclopedia of Type Strains, Phase III (KMG-III): the genomes of soil and plant-associated and newly described type strains.</title>
        <authorList>
            <person name="Whitman W."/>
        </authorList>
    </citation>
    <scope>NUCLEOTIDE SEQUENCE [LARGE SCALE GENOMIC DNA]</scope>
    <source>
        <strain evidence="17 19">CECT 7022</strain>
    </source>
</reference>
<dbReference type="SMART" id="SM00304">
    <property type="entry name" value="HAMP"/>
    <property type="match status" value="1"/>
</dbReference>
<keyword evidence="5" id="KW-0597">Phosphoprotein</keyword>
<dbReference type="SMART" id="SM00387">
    <property type="entry name" value="HATPase_c"/>
    <property type="match status" value="1"/>
</dbReference>
<accession>A0A2V4VH43</accession>
<dbReference type="PANTHER" id="PTHR45436:SF5">
    <property type="entry name" value="SENSOR HISTIDINE KINASE TRCS"/>
    <property type="match status" value="1"/>
</dbReference>
<dbReference type="EMBL" id="QJSW01000025">
    <property type="protein sequence ID" value="PYE44240.1"/>
    <property type="molecule type" value="Genomic_DNA"/>
</dbReference>
<dbReference type="PANTHER" id="PTHR45436">
    <property type="entry name" value="SENSOR HISTIDINE KINASE YKOH"/>
    <property type="match status" value="1"/>
</dbReference>
<keyword evidence="9 17" id="KW-0418">Kinase</keyword>
<dbReference type="SUPFAM" id="SSF158472">
    <property type="entry name" value="HAMP domain-like"/>
    <property type="match status" value="1"/>
</dbReference>
<dbReference type="RefSeq" id="WP_110899085.1">
    <property type="nucleotide sequence ID" value="NZ_CP054614.1"/>
</dbReference>
<dbReference type="Gene3D" id="3.30.565.10">
    <property type="entry name" value="Histidine kinase-like ATPase, C-terminal domain"/>
    <property type="match status" value="1"/>
</dbReference>
<dbReference type="SUPFAM" id="SSF55874">
    <property type="entry name" value="ATPase domain of HSP90 chaperone/DNA topoisomerase II/histidine kinase"/>
    <property type="match status" value="1"/>
</dbReference>
<evidence type="ECO:0000256" key="13">
    <source>
        <dbReference type="ARBA" id="ARBA00023136"/>
    </source>
</evidence>
<keyword evidence="7 14" id="KW-0812">Transmembrane</keyword>
<keyword evidence="10" id="KW-0067">ATP-binding</keyword>
<dbReference type="PROSITE" id="PS50109">
    <property type="entry name" value="HIS_KIN"/>
    <property type="match status" value="1"/>
</dbReference>
<keyword evidence="8" id="KW-0547">Nucleotide-binding</keyword>
<dbReference type="GO" id="GO:0005524">
    <property type="term" value="F:ATP binding"/>
    <property type="evidence" value="ECO:0007669"/>
    <property type="project" value="UniProtKB-KW"/>
</dbReference>
<evidence type="ECO:0000256" key="6">
    <source>
        <dbReference type="ARBA" id="ARBA00022679"/>
    </source>
</evidence>
<comment type="subcellular location">
    <subcellularLocation>
        <location evidence="2">Cell membrane</location>
        <topology evidence="2">Multi-pass membrane protein</topology>
    </subcellularLocation>
</comment>
<dbReference type="InterPro" id="IPR004358">
    <property type="entry name" value="Sig_transdc_His_kin-like_C"/>
</dbReference>
<dbReference type="GO" id="GO:0000155">
    <property type="term" value="F:phosphorelay sensor kinase activity"/>
    <property type="evidence" value="ECO:0007669"/>
    <property type="project" value="InterPro"/>
</dbReference>
<dbReference type="InterPro" id="IPR036097">
    <property type="entry name" value="HisK_dim/P_sf"/>
</dbReference>
<feature type="domain" description="HAMP" evidence="16">
    <location>
        <begin position="177"/>
        <end position="231"/>
    </location>
</feature>
<dbReference type="InterPro" id="IPR005467">
    <property type="entry name" value="His_kinase_dom"/>
</dbReference>
<dbReference type="Gene3D" id="6.10.340.10">
    <property type="match status" value="1"/>
</dbReference>
<dbReference type="InterPro" id="IPR050428">
    <property type="entry name" value="TCS_sensor_his_kinase"/>
</dbReference>
<dbReference type="CDD" id="cd06225">
    <property type="entry name" value="HAMP"/>
    <property type="match status" value="1"/>
</dbReference>
<keyword evidence="20" id="KW-1185">Reference proteome</keyword>
<evidence type="ECO:0000256" key="14">
    <source>
        <dbReference type="SAM" id="Phobius"/>
    </source>
</evidence>
<dbReference type="InterPro" id="IPR003661">
    <property type="entry name" value="HisK_dim/P_dom"/>
</dbReference>
<organism evidence="17 19">
    <name type="scientific">Paenibacillus barcinonensis</name>
    <dbReference type="NCBI Taxonomy" id="198119"/>
    <lineage>
        <taxon>Bacteria</taxon>
        <taxon>Bacillati</taxon>
        <taxon>Bacillota</taxon>
        <taxon>Bacilli</taxon>
        <taxon>Bacillales</taxon>
        <taxon>Paenibacillaceae</taxon>
        <taxon>Paenibacillus</taxon>
    </lineage>
</organism>
<dbReference type="PRINTS" id="PR00344">
    <property type="entry name" value="BCTRLSENSOR"/>
</dbReference>